<dbReference type="AlphaFoldDB" id="A0A554VPD0"/>
<accession>A0A554VPD0</accession>
<sequence>MKNYIPPELAKKKIARYKYWNIKDESGISITSSEDSEDNRSFAEILDRIINDNVDAEVQVKFGVNEQSSRQNAPIFIRINETIEWVEPEEDESIKINGIPHKVDKNGNVNINLNTPSPEATIVEPKTDVIRQEMELQLEGLRKESELKEQRFQAELHNQLAEQTLKFKEMMLAEREARITEREQSLAQQEAILEEKSAEMGDQLKGYVKLIPSTLGTVVTEWIKSNPFAKTSSTLSGAEASKKEPKPRNKVQFSITDDTISDAVEKEHPIGETENTNPEFMEMEEEFGLEDFDTTIEEKQKSIIENENNPLENNTDENI</sequence>
<dbReference type="RefSeq" id="WP_143915637.1">
    <property type="nucleotide sequence ID" value="NZ_CANMXV010000014.1"/>
</dbReference>
<reference evidence="2 3" key="1">
    <citation type="submission" date="2019-07" db="EMBL/GenBank/DDBJ databases">
        <title>The draft genome sequence of Aquimarina algiphila M91.</title>
        <authorList>
            <person name="Meng X."/>
        </authorList>
    </citation>
    <scope>NUCLEOTIDE SEQUENCE [LARGE SCALE GENOMIC DNA]</scope>
    <source>
        <strain evidence="2 3">M91</strain>
    </source>
</reference>
<evidence type="ECO:0000313" key="2">
    <source>
        <dbReference type="EMBL" id="TSE10338.1"/>
    </source>
</evidence>
<feature type="compositionally biased region" description="Acidic residues" evidence="1">
    <location>
        <begin position="281"/>
        <end position="295"/>
    </location>
</feature>
<protein>
    <submittedName>
        <fullName evidence="2">Uncharacterized protein</fullName>
    </submittedName>
</protein>
<dbReference type="Proteomes" id="UP000318833">
    <property type="component" value="Unassembled WGS sequence"/>
</dbReference>
<gene>
    <name evidence="2" type="ORF">FOF46_04705</name>
</gene>
<evidence type="ECO:0000256" key="1">
    <source>
        <dbReference type="SAM" id="MobiDB-lite"/>
    </source>
</evidence>
<organism evidence="2 3">
    <name type="scientific">Aquimarina algiphila</name>
    <dbReference type="NCBI Taxonomy" id="2047982"/>
    <lineage>
        <taxon>Bacteria</taxon>
        <taxon>Pseudomonadati</taxon>
        <taxon>Bacteroidota</taxon>
        <taxon>Flavobacteriia</taxon>
        <taxon>Flavobacteriales</taxon>
        <taxon>Flavobacteriaceae</taxon>
        <taxon>Aquimarina</taxon>
    </lineage>
</organism>
<comment type="caution">
    <text evidence="2">The sequence shown here is derived from an EMBL/GenBank/DDBJ whole genome shotgun (WGS) entry which is preliminary data.</text>
</comment>
<keyword evidence="3" id="KW-1185">Reference proteome</keyword>
<name>A0A554VPD0_9FLAO</name>
<evidence type="ECO:0000313" key="3">
    <source>
        <dbReference type="Proteomes" id="UP000318833"/>
    </source>
</evidence>
<dbReference type="EMBL" id="VLNR01000007">
    <property type="protein sequence ID" value="TSE10338.1"/>
    <property type="molecule type" value="Genomic_DNA"/>
</dbReference>
<proteinExistence type="predicted"/>
<feature type="region of interest" description="Disordered" evidence="1">
    <location>
        <begin position="231"/>
        <end position="319"/>
    </location>
</feature>